<gene>
    <name evidence="3" type="primary">Aste57867_12141</name>
    <name evidence="2" type="ORF">As57867_012096</name>
    <name evidence="3" type="ORF">ASTE57867_12141</name>
</gene>
<evidence type="ECO:0000313" key="4">
    <source>
        <dbReference type="Proteomes" id="UP000332933"/>
    </source>
</evidence>
<name>A0A485KVK3_9STRA</name>
<reference evidence="3 4" key="1">
    <citation type="submission" date="2019-03" db="EMBL/GenBank/DDBJ databases">
        <authorList>
            <person name="Gaulin E."/>
            <person name="Dumas B."/>
        </authorList>
    </citation>
    <scope>NUCLEOTIDE SEQUENCE [LARGE SCALE GENOMIC DNA]</scope>
    <source>
        <strain evidence="3">CBS 568.67</strain>
    </source>
</reference>
<dbReference type="OrthoDB" id="59916at2759"/>
<dbReference type="Proteomes" id="UP000332933">
    <property type="component" value="Unassembled WGS sequence"/>
</dbReference>
<reference evidence="2" key="2">
    <citation type="submission" date="2019-06" db="EMBL/GenBank/DDBJ databases">
        <title>Genomics analysis of Aphanomyces spp. identifies a new class of oomycete effector associated with host adaptation.</title>
        <authorList>
            <person name="Gaulin E."/>
        </authorList>
    </citation>
    <scope>NUCLEOTIDE SEQUENCE</scope>
    <source>
        <strain evidence="2">CBS 578.67</strain>
    </source>
</reference>
<feature type="region of interest" description="Disordered" evidence="1">
    <location>
        <begin position="161"/>
        <end position="184"/>
    </location>
</feature>
<dbReference type="AlphaFoldDB" id="A0A485KVK3"/>
<evidence type="ECO:0000313" key="3">
    <source>
        <dbReference type="EMBL" id="VFT88995.1"/>
    </source>
</evidence>
<evidence type="ECO:0000313" key="2">
    <source>
        <dbReference type="EMBL" id="KAF0697147.1"/>
    </source>
</evidence>
<dbReference type="EMBL" id="VJMH01005341">
    <property type="protein sequence ID" value="KAF0697147.1"/>
    <property type="molecule type" value="Genomic_DNA"/>
</dbReference>
<protein>
    <submittedName>
        <fullName evidence="3">Aste57867_12141 protein</fullName>
    </submittedName>
</protein>
<accession>A0A485KVK3</accession>
<sequence length="538" mass="59211">MAAMHMAGEHASPSVPLPLLGLATDPRVCGAAVASPRTGQFFKLPPGGKTKTTMASMEPETHSPQHHDEQDAEPQSWQEAFERVHHRLDAIEKTVDTLPDRIWAALDGRVGPTPSGVGVTHVLDLAVKALTDAIMISAAPERYARRKGRAAVNVRANQFGYDDDGKRGKGKIKRTSDHPDSSPSTLLLLSNSGRMPMQASPVTIPNTRRHPKSEIPNEMPRFTWTDGSKQFAPQGWLLPTTSSRAMWEMWFAGDTTVGPFQHLTAKDLEDATSKVNLSCARGVMVTLIQIALDQNLVPSTEAISAMSPLERAQLFDQTFPRLIQNEPADVMEKAPTYTYTNAYKRLIKGKRKAQRNVGFEAASFRGPHAAMGNNNIHHANTTTAANGAPMGEWEFPATNCKTMWYFWFKGDDANGIGPFRHFRPRDIDKEVTDGPARRQFSRARGVMEKLIDIAVTHGFATSVDELDTMSSSELEAVFDQSFDLLMHDSPDGSLVGDGPGQLRSEKMSGYSYGTVYSAMANRKRKRSGDAQDDGQYEL</sequence>
<keyword evidence="4" id="KW-1185">Reference proteome</keyword>
<organism evidence="3 4">
    <name type="scientific">Aphanomyces stellatus</name>
    <dbReference type="NCBI Taxonomy" id="120398"/>
    <lineage>
        <taxon>Eukaryota</taxon>
        <taxon>Sar</taxon>
        <taxon>Stramenopiles</taxon>
        <taxon>Oomycota</taxon>
        <taxon>Saprolegniomycetes</taxon>
        <taxon>Saprolegniales</taxon>
        <taxon>Verrucalvaceae</taxon>
        <taxon>Aphanomyces</taxon>
    </lineage>
</organism>
<dbReference type="EMBL" id="CAADRA010005362">
    <property type="protein sequence ID" value="VFT88995.1"/>
    <property type="molecule type" value="Genomic_DNA"/>
</dbReference>
<feature type="region of interest" description="Disordered" evidence="1">
    <location>
        <begin position="40"/>
        <end position="77"/>
    </location>
</feature>
<proteinExistence type="predicted"/>
<evidence type="ECO:0000256" key="1">
    <source>
        <dbReference type="SAM" id="MobiDB-lite"/>
    </source>
</evidence>
<feature type="compositionally biased region" description="Basic and acidic residues" evidence="1">
    <location>
        <begin position="59"/>
        <end position="69"/>
    </location>
</feature>